<keyword evidence="11 14" id="KW-0255">Endonuclease</keyword>
<keyword evidence="9 14" id="KW-0540">Nuclease</keyword>
<feature type="binding site" evidence="14 15">
    <location>
        <position position="97"/>
    </location>
    <ligand>
        <name>a divalent metal cation</name>
        <dbReference type="ChEBI" id="CHEBI:60240"/>
    </ligand>
</feature>
<comment type="function">
    <text evidence="3 14 16">Endonuclease that specifically degrades the RNA of RNA-DNA hybrids.</text>
</comment>
<sequence length="179" mass="20113">MIIAGVDEVGVGCLAGPVVASCVILPESINVLFKDSKNTSEILRSKQFKFLRRNSFASIGLCTPQEIDEMNILNATHLAMKRAINNIQVKPEKILIDGKYVPSGLLNAKAFIGGDKVHQQISAASIYAKHFRDNLMAQYAKIFPLYYFEKNKGYPTQMHKEAIFEYGLSKIHRKSFKMK</sequence>
<comment type="catalytic activity">
    <reaction evidence="1 14 15 16">
        <text>Endonucleolytic cleavage to 5'-phosphomonoester.</text>
        <dbReference type="EC" id="3.1.26.4"/>
    </reaction>
</comment>
<feature type="domain" description="RNase H type-2" evidence="17">
    <location>
        <begin position="1"/>
        <end position="179"/>
    </location>
</feature>
<evidence type="ECO:0000256" key="2">
    <source>
        <dbReference type="ARBA" id="ARBA00001946"/>
    </source>
</evidence>
<keyword evidence="13 14" id="KW-0464">Manganese</keyword>
<dbReference type="InterPro" id="IPR036397">
    <property type="entry name" value="RNaseH_sf"/>
</dbReference>
<evidence type="ECO:0000256" key="9">
    <source>
        <dbReference type="ARBA" id="ARBA00022722"/>
    </source>
</evidence>
<proteinExistence type="inferred from homology"/>
<evidence type="ECO:0000256" key="11">
    <source>
        <dbReference type="ARBA" id="ARBA00022759"/>
    </source>
</evidence>
<comment type="cofactor">
    <cofactor evidence="2">
        <name>Mg(2+)</name>
        <dbReference type="ChEBI" id="CHEBI:18420"/>
    </cofactor>
</comment>
<dbReference type="GO" id="GO:0005737">
    <property type="term" value="C:cytoplasm"/>
    <property type="evidence" value="ECO:0007669"/>
    <property type="project" value="UniProtKB-SubCell"/>
</dbReference>
<dbReference type="PANTHER" id="PTHR10954">
    <property type="entry name" value="RIBONUCLEASE H2 SUBUNIT A"/>
    <property type="match status" value="1"/>
</dbReference>
<dbReference type="InterPro" id="IPR001352">
    <property type="entry name" value="RNase_HII/HIII"/>
</dbReference>
<dbReference type="CDD" id="cd07182">
    <property type="entry name" value="RNase_HII_bacteria_HII_like"/>
    <property type="match status" value="1"/>
</dbReference>
<dbReference type="GO" id="GO:0003723">
    <property type="term" value="F:RNA binding"/>
    <property type="evidence" value="ECO:0007669"/>
    <property type="project" value="UniProtKB-UniRule"/>
</dbReference>
<dbReference type="AlphaFoldDB" id="A0A9Q8X4E0"/>
<dbReference type="GO" id="GO:0030145">
    <property type="term" value="F:manganese ion binding"/>
    <property type="evidence" value="ECO:0007669"/>
    <property type="project" value="UniProtKB-UniRule"/>
</dbReference>
<dbReference type="Proteomes" id="UP001056381">
    <property type="component" value="Chromosome"/>
</dbReference>
<feature type="binding site" evidence="14 15">
    <location>
        <position position="7"/>
    </location>
    <ligand>
        <name>a divalent metal cation</name>
        <dbReference type="ChEBI" id="CHEBI:60240"/>
    </ligand>
</feature>
<gene>
    <name evidence="14" type="primary">rnhB</name>
    <name evidence="18" type="ORF">M9B40_01120</name>
</gene>
<dbReference type="EC" id="3.1.26.4" evidence="6 14"/>
<comment type="cofactor">
    <cofactor evidence="14 15">
        <name>Mn(2+)</name>
        <dbReference type="ChEBI" id="CHEBI:29035"/>
    </cofactor>
    <cofactor evidence="14 15">
        <name>Mg(2+)</name>
        <dbReference type="ChEBI" id="CHEBI:18420"/>
    </cofactor>
    <text evidence="14 15">Manganese or magnesium. Binds 1 divalent metal ion per monomer in the absence of substrate. May bind a second metal ion after substrate binding.</text>
</comment>
<dbReference type="InterPro" id="IPR024567">
    <property type="entry name" value="RNase_HII/HIII_dom"/>
</dbReference>
<evidence type="ECO:0000256" key="14">
    <source>
        <dbReference type="HAMAP-Rule" id="MF_00052"/>
    </source>
</evidence>
<evidence type="ECO:0000256" key="16">
    <source>
        <dbReference type="RuleBase" id="RU003515"/>
    </source>
</evidence>
<evidence type="ECO:0000256" key="3">
    <source>
        <dbReference type="ARBA" id="ARBA00004065"/>
    </source>
</evidence>
<evidence type="ECO:0000256" key="8">
    <source>
        <dbReference type="ARBA" id="ARBA00022490"/>
    </source>
</evidence>
<dbReference type="HAMAP" id="MF_00052_B">
    <property type="entry name" value="RNase_HII_B"/>
    <property type="match status" value="1"/>
</dbReference>
<keyword evidence="10 14" id="KW-0479">Metal-binding</keyword>
<dbReference type="GO" id="GO:0006298">
    <property type="term" value="P:mismatch repair"/>
    <property type="evidence" value="ECO:0007669"/>
    <property type="project" value="TreeGrafter"/>
</dbReference>
<dbReference type="PANTHER" id="PTHR10954:SF18">
    <property type="entry name" value="RIBONUCLEASE HII"/>
    <property type="match status" value="1"/>
</dbReference>
<evidence type="ECO:0000256" key="5">
    <source>
        <dbReference type="ARBA" id="ARBA00007383"/>
    </source>
</evidence>
<dbReference type="EMBL" id="CP097966">
    <property type="protein sequence ID" value="URQ63391.1"/>
    <property type="molecule type" value="Genomic_DNA"/>
</dbReference>
<evidence type="ECO:0000313" key="18">
    <source>
        <dbReference type="EMBL" id="URQ63391.1"/>
    </source>
</evidence>
<dbReference type="InterPro" id="IPR022898">
    <property type="entry name" value="RNase_HII"/>
</dbReference>
<evidence type="ECO:0000256" key="10">
    <source>
        <dbReference type="ARBA" id="ARBA00022723"/>
    </source>
</evidence>
<dbReference type="GO" id="GO:0004523">
    <property type="term" value="F:RNA-DNA hybrid ribonuclease activity"/>
    <property type="evidence" value="ECO:0007669"/>
    <property type="project" value="UniProtKB-UniRule"/>
</dbReference>
<dbReference type="GO" id="GO:0043137">
    <property type="term" value="P:DNA replication, removal of RNA primer"/>
    <property type="evidence" value="ECO:0007669"/>
    <property type="project" value="TreeGrafter"/>
</dbReference>
<dbReference type="GO" id="GO:0032299">
    <property type="term" value="C:ribonuclease H2 complex"/>
    <property type="evidence" value="ECO:0007669"/>
    <property type="project" value="TreeGrafter"/>
</dbReference>
<dbReference type="PROSITE" id="PS51975">
    <property type="entry name" value="RNASE_H_2"/>
    <property type="match status" value="1"/>
</dbReference>
<evidence type="ECO:0000256" key="13">
    <source>
        <dbReference type="ARBA" id="ARBA00023211"/>
    </source>
</evidence>
<dbReference type="InterPro" id="IPR012337">
    <property type="entry name" value="RNaseH-like_sf"/>
</dbReference>
<name>A0A9Q8X4E0_9GAMM</name>
<keyword evidence="19" id="KW-1185">Reference proteome</keyword>
<dbReference type="SUPFAM" id="SSF53098">
    <property type="entry name" value="Ribonuclease H-like"/>
    <property type="match status" value="1"/>
</dbReference>
<evidence type="ECO:0000259" key="17">
    <source>
        <dbReference type="PROSITE" id="PS51975"/>
    </source>
</evidence>
<evidence type="ECO:0000313" key="19">
    <source>
        <dbReference type="Proteomes" id="UP001056381"/>
    </source>
</evidence>
<keyword evidence="8 14" id="KW-0963">Cytoplasm</keyword>
<evidence type="ECO:0000256" key="12">
    <source>
        <dbReference type="ARBA" id="ARBA00022801"/>
    </source>
</evidence>
<comment type="similarity">
    <text evidence="5 14 16">Belongs to the RNase HII family.</text>
</comment>
<evidence type="ECO:0000256" key="6">
    <source>
        <dbReference type="ARBA" id="ARBA00012180"/>
    </source>
</evidence>
<organism evidence="18 19">
    <name type="scientific">SAR86 cluster bacterium</name>
    <dbReference type="NCBI Taxonomy" id="2030880"/>
    <lineage>
        <taxon>Bacteria</taxon>
        <taxon>Pseudomonadati</taxon>
        <taxon>Pseudomonadota</taxon>
        <taxon>Gammaproteobacteria</taxon>
        <taxon>SAR86 cluster</taxon>
    </lineage>
</organism>
<protein>
    <recommendedName>
        <fullName evidence="7 14">Ribonuclease HII</fullName>
        <shortName evidence="14">RNase HII</shortName>
        <ecNumber evidence="6 14">3.1.26.4</ecNumber>
    </recommendedName>
</protein>
<evidence type="ECO:0000256" key="4">
    <source>
        <dbReference type="ARBA" id="ARBA00004496"/>
    </source>
</evidence>
<comment type="subcellular location">
    <subcellularLocation>
        <location evidence="4 14">Cytoplasm</location>
    </subcellularLocation>
</comment>
<evidence type="ECO:0000256" key="1">
    <source>
        <dbReference type="ARBA" id="ARBA00000077"/>
    </source>
</evidence>
<feature type="binding site" evidence="14 15">
    <location>
        <position position="8"/>
    </location>
    <ligand>
        <name>a divalent metal cation</name>
        <dbReference type="ChEBI" id="CHEBI:60240"/>
    </ligand>
</feature>
<reference evidence="18" key="1">
    <citation type="submission" date="2022-05" db="EMBL/GenBank/DDBJ databases">
        <title>Single-amplified genomics reveal most streamlined microbe among free-living bacteria.</title>
        <authorList>
            <person name="Roda-Garcia J."/>
            <person name="Haro-Moreno J.M."/>
            <person name="Rodriguez-Valera F."/>
            <person name="Almagro-Moreno S."/>
            <person name="Lopez-Perez M."/>
        </authorList>
    </citation>
    <scope>NUCLEOTIDE SEQUENCE</scope>
    <source>
        <strain evidence="18">TMED112-D2-2</strain>
    </source>
</reference>
<evidence type="ECO:0000256" key="7">
    <source>
        <dbReference type="ARBA" id="ARBA00019179"/>
    </source>
</evidence>
<evidence type="ECO:0000256" key="15">
    <source>
        <dbReference type="PROSITE-ProRule" id="PRU01319"/>
    </source>
</evidence>
<dbReference type="Pfam" id="PF01351">
    <property type="entry name" value="RNase_HII"/>
    <property type="match status" value="1"/>
</dbReference>
<keyword evidence="12 14" id="KW-0378">Hydrolase</keyword>
<accession>A0A9Q8X4E0</accession>
<dbReference type="NCBIfam" id="NF000595">
    <property type="entry name" value="PRK00015.1-3"/>
    <property type="match status" value="1"/>
</dbReference>
<dbReference type="Gene3D" id="3.30.420.10">
    <property type="entry name" value="Ribonuclease H-like superfamily/Ribonuclease H"/>
    <property type="match status" value="1"/>
</dbReference>